<protein>
    <submittedName>
        <fullName evidence="2">SbcC/MukB-like Walker B domain-containing protein</fullName>
    </submittedName>
</protein>
<organism evidence="2 3">
    <name type="scientific">Streptomyces abikoensis</name>
    <dbReference type="NCBI Taxonomy" id="97398"/>
    <lineage>
        <taxon>Bacteria</taxon>
        <taxon>Bacillati</taxon>
        <taxon>Actinomycetota</taxon>
        <taxon>Actinomycetes</taxon>
        <taxon>Kitasatosporales</taxon>
        <taxon>Streptomycetaceae</taxon>
        <taxon>Streptomyces</taxon>
    </lineage>
</organism>
<dbReference type="Gene3D" id="3.40.50.300">
    <property type="entry name" value="P-loop containing nucleotide triphosphate hydrolases"/>
    <property type="match status" value="1"/>
</dbReference>
<name>A0ABW7TCQ4_9ACTN</name>
<keyword evidence="3" id="KW-1185">Reference proteome</keyword>
<sequence>MAAWTGRLLLRGSNGTGKTTLLEALFPYLLTLDSRLLRSGRNRHTTLTHLMAEGALGKRRFGYLWLAFASPSSPESQPDPAEVHSYGVRLEFNDGATTPVVLVPFRTSGTAPAVLTSHGAFGEPIAREVFTTEIEAAGGEVFDDVDAYVEDLAQRVYGCTAAGLRKMADRIHRVRNPHLLAVLTPHDAERELRSSLPSVSEEVVSATGQALASAERTRLRYMYEASTADRLDELARAWTGVVVGRVAACLKTERAAAEDVATSEQQLTAASAAAASAQTRAEDSAATRERLCAEEAVVQATVAALSQDGDLSTADRLQRARAARAACAEAYEVRCKNVGLTLSLRLQQASRVREMARVLQEDLQAALEGAARPPSAPGAGPVRLAIRSLPDMTIGDRTFPAGELVDVSADPAAAEALAAELEAGAQEQESRCQRATAAKIAHEPVDDASTRAQEARQEAAQDARLADLQREQYHKAAQTAHAAATDALNEVTAWGKERLPARTPRAWDGAKAWSAPSLALQLEEWQGLEPALVAEHLESLRQQMEADADEERARARARGARHAGRADAAAETGRVAEAEADAWRDGRLPSFPRPAWQPDLPTAEEKFGELVQWRPRRAPGEGRERDLLEAVIAATGLLSATLRDGELYAGAHWSVTPYGPSLPQSLSDVLQPVPGHPRAEEVDAVLARIALLPTAAAIFDDTSSALVIGRDGTYRAGVLGARIPAADEPALLEEAQYIGMEARQRGARRREEAARRRAIHQRALARHHRAAALRLEDHARAITHIVSCFPAERISCMRAAEQARTAAAQADAAARAAARASTEKAQQLEEAHRKARSVWRANTERMGLPTDIAQLIQVVADSTRQRDVQQRACAGVRRLIPRMRDLNCSVTGLPATDDELERAVDEARSSHHELLAAEADVTAREQQCTPQVLQAQQRLDDAMLEAQHLAEAVKQAQKADDRARDEQARTEERLRAARDRHHDTRPALDAARWQLQRLLVAPGVRMALGAEQLPDALDDAAVRHLGELLACCAPPGSMAAAVTEAERCWDKLRDHLSAQGEEEWHRSHGITHEDLPAYQLSRDGKHYDPPQAVFVARARQRHALEAFTSVEDKLIEQFVLSQLPSAIGRAWQELEEWTKKVNTNMALAAASSGLRVKVELPLRGDLPDSLRTIHELCCRTSDAARTPEQQEHVGQEVLAEVRLKDRAGTAADDDRESIEERLRSVVDIRSWITVRYMITRDGGTPERWGSRTTLSKGESRLVALAPMLAALATAHTELSPTAPRIMALDEVPAEVDDQGRDGLARYLASLDLDVICTSHQWDGSPDAWDGIDCYDLERIGALVLAEPMSSHSTSVVMLPPDFTGATATGSLS</sequence>
<dbReference type="Pfam" id="PF13558">
    <property type="entry name" value="SbcC_Walker_B"/>
    <property type="match status" value="1"/>
</dbReference>
<evidence type="ECO:0000256" key="1">
    <source>
        <dbReference type="SAM" id="Coils"/>
    </source>
</evidence>
<accession>A0ABW7TCQ4</accession>
<dbReference type="RefSeq" id="WP_397614922.1">
    <property type="nucleotide sequence ID" value="NZ_JBIRRB010000020.1"/>
</dbReference>
<evidence type="ECO:0000313" key="3">
    <source>
        <dbReference type="Proteomes" id="UP001611162"/>
    </source>
</evidence>
<dbReference type="EMBL" id="JBIRRB010000020">
    <property type="protein sequence ID" value="MFI0915336.1"/>
    <property type="molecule type" value="Genomic_DNA"/>
</dbReference>
<feature type="coiled-coil region" evidence="1">
    <location>
        <begin position="932"/>
        <end position="980"/>
    </location>
</feature>
<dbReference type="Proteomes" id="UP001611162">
    <property type="component" value="Unassembled WGS sequence"/>
</dbReference>
<dbReference type="SUPFAM" id="SSF52540">
    <property type="entry name" value="P-loop containing nucleoside triphosphate hydrolases"/>
    <property type="match status" value="1"/>
</dbReference>
<proteinExistence type="predicted"/>
<reference evidence="2 3" key="1">
    <citation type="submission" date="2024-10" db="EMBL/GenBank/DDBJ databases">
        <title>The Natural Products Discovery Center: Release of the First 8490 Sequenced Strains for Exploring Actinobacteria Biosynthetic Diversity.</title>
        <authorList>
            <person name="Kalkreuter E."/>
            <person name="Kautsar S.A."/>
            <person name="Yang D."/>
            <person name="Bader C.D."/>
            <person name="Teijaro C.N."/>
            <person name="Fluegel L."/>
            <person name="Davis C.M."/>
            <person name="Simpson J.R."/>
            <person name="Lauterbach L."/>
            <person name="Steele A.D."/>
            <person name="Gui C."/>
            <person name="Meng S."/>
            <person name="Li G."/>
            <person name="Viehrig K."/>
            <person name="Ye F."/>
            <person name="Su P."/>
            <person name="Kiefer A.F."/>
            <person name="Nichols A."/>
            <person name="Cepeda A.J."/>
            <person name="Yan W."/>
            <person name="Fan B."/>
            <person name="Jiang Y."/>
            <person name="Adhikari A."/>
            <person name="Zheng C.-J."/>
            <person name="Schuster L."/>
            <person name="Cowan T.M."/>
            <person name="Smanski M.J."/>
            <person name="Chevrette M.G."/>
            <person name="De Carvalho L.P.S."/>
            <person name="Shen B."/>
        </authorList>
    </citation>
    <scope>NUCLEOTIDE SEQUENCE [LARGE SCALE GENOMIC DNA]</scope>
    <source>
        <strain evidence="2 3">NPDC020979</strain>
    </source>
</reference>
<dbReference type="InterPro" id="IPR027417">
    <property type="entry name" value="P-loop_NTPase"/>
</dbReference>
<keyword evidence="1" id="KW-0175">Coiled coil</keyword>
<gene>
    <name evidence="2" type="ORF">ACH4TF_33625</name>
</gene>
<comment type="caution">
    <text evidence="2">The sequence shown here is derived from an EMBL/GenBank/DDBJ whole genome shotgun (WGS) entry which is preliminary data.</text>
</comment>
<evidence type="ECO:0000313" key="2">
    <source>
        <dbReference type="EMBL" id="MFI0915336.1"/>
    </source>
</evidence>